<gene>
    <name evidence="1" type="ORF">GCM10011600_02130</name>
</gene>
<reference evidence="1" key="2">
    <citation type="submission" date="2020-09" db="EMBL/GenBank/DDBJ databases">
        <authorList>
            <person name="Sun Q."/>
            <person name="Zhou Y."/>
        </authorList>
    </citation>
    <scope>NUCLEOTIDE SEQUENCE</scope>
    <source>
        <strain evidence="1">CGMCC 1.16548</strain>
    </source>
</reference>
<name>A0A8J3DZP2_9MICO</name>
<protein>
    <submittedName>
        <fullName evidence="1">Uncharacterized protein</fullName>
    </submittedName>
</protein>
<sequence>MKYKRLPQFDADYSRLSSPERAKFKEALRTFIDACREYEANPSSYVWPAALRFERLSSTKRVCAITWSFSGPDGRATFHFETVDGEMFIVWRRVGRHSIYKKP</sequence>
<evidence type="ECO:0000313" key="2">
    <source>
        <dbReference type="Proteomes" id="UP000617531"/>
    </source>
</evidence>
<organism evidence="1 2">
    <name type="scientific">Pseudolysinimonas yzui</name>
    <dbReference type="NCBI Taxonomy" id="2708254"/>
    <lineage>
        <taxon>Bacteria</taxon>
        <taxon>Bacillati</taxon>
        <taxon>Actinomycetota</taxon>
        <taxon>Actinomycetes</taxon>
        <taxon>Micrococcales</taxon>
        <taxon>Microbacteriaceae</taxon>
        <taxon>Pseudolysinimonas</taxon>
    </lineage>
</organism>
<accession>A0A8J3DZP2</accession>
<reference evidence="1" key="1">
    <citation type="journal article" date="2014" name="Int. J. Syst. Evol. Microbiol.">
        <title>Complete genome sequence of Corynebacterium casei LMG S-19264T (=DSM 44701T), isolated from a smear-ripened cheese.</title>
        <authorList>
            <consortium name="US DOE Joint Genome Institute (JGI-PGF)"/>
            <person name="Walter F."/>
            <person name="Albersmeier A."/>
            <person name="Kalinowski J."/>
            <person name="Ruckert C."/>
        </authorList>
    </citation>
    <scope>NUCLEOTIDE SEQUENCE</scope>
    <source>
        <strain evidence="1">CGMCC 1.16548</strain>
    </source>
</reference>
<dbReference type="RefSeq" id="WP_191282528.1">
    <property type="nucleotide sequence ID" value="NZ_BNAI01000001.1"/>
</dbReference>
<dbReference type="AlphaFoldDB" id="A0A8J3DZP2"/>
<keyword evidence="2" id="KW-1185">Reference proteome</keyword>
<dbReference type="EMBL" id="BNAI01000001">
    <property type="protein sequence ID" value="GHF05219.1"/>
    <property type="molecule type" value="Genomic_DNA"/>
</dbReference>
<dbReference type="Proteomes" id="UP000617531">
    <property type="component" value="Unassembled WGS sequence"/>
</dbReference>
<evidence type="ECO:0000313" key="1">
    <source>
        <dbReference type="EMBL" id="GHF05219.1"/>
    </source>
</evidence>
<proteinExistence type="predicted"/>
<comment type="caution">
    <text evidence="1">The sequence shown here is derived from an EMBL/GenBank/DDBJ whole genome shotgun (WGS) entry which is preliminary data.</text>
</comment>